<dbReference type="Gene3D" id="2.30.29.30">
    <property type="entry name" value="Pleckstrin-homology domain (PH domain)/Phosphotyrosine-binding domain (PTB)"/>
    <property type="match status" value="1"/>
</dbReference>
<evidence type="ECO:0000256" key="1">
    <source>
        <dbReference type="ARBA" id="ARBA00004300"/>
    </source>
</evidence>
<gene>
    <name evidence="8" type="primary">PLEKHB1</name>
    <name evidence="8" type="ORF">A306_00010208</name>
</gene>
<dbReference type="GO" id="GO:0016020">
    <property type="term" value="C:membrane"/>
    <property type="evidence" value="ECO:0007669"/>
    <property type="project" value="UniProtKB-SubCell"/>
</dbReference>
<dbReference type="PANTHER" id="PTHR21553">
    <property type="entry name" value="ALMS1-RELATED"/>
    <property type="match status" value="1"/>
</dbReference>
<dbReference type="Proteomes" id="UP000053872">
    <property type="component" value="Unassembled WGS sequence"/>
</dbReference>
<evidence type="ECO:0000313" key="8">
    <source>
        <dbReference type="EMBL" id="PKK23981.1"/>
    </source>
</evidence>
<comment type="caution">
    <text evidence="8">The sequence shown here is derived from an EMBL/GenBank/DDBJ whole genome shotgun (WGS) entry which is preliminary data.</text>
</comment>
<feature type="domain" description="PH" evidence="7">
    <location>
        <begin position="2"/>
        <end position="40"/>
    </location>
</feature>
<organism evidence="8 9">
    <name type="scientific">Columba livia</name>
    <name type="common">Rock dove</name>
    <dbReference type="NCBI Taxonomy" id="8932"/>
    <lineage>
        <taxon>Eukaryota</taxon>
        <taxon>Metazoa</taxon>
        <taxon>Chordata</taxon>
        <taxon>Craniata</taxon>
        <taxon>Vertebrata</taxon>
        <taxon>Euteleostomi</taxon>
        <taxon>Archelosauria</taxon>
        <taxon>Archosauria</taxon>
        <taxon>Dinosauria</taxon>
        <taxon>Saurischia</taxon>
        <taxon>Theropoda</taxon>
        <taxon>Coelurosauria</taxon>
        <taxon>Aves</taxon>
        <taxon>Neognathae</taxon>
        <taxon>Neoaves</taxon>
        <taxon>Columbimorphae</taxon>
        <taxon>Columbiformes</taxon>
        <taxon>Columbidae</taxon>
        <taxon>Columba</taxon>
    </lineage>
</organism>
<dbReference type="GO" id="GO:0005829">
    <property type="term" value="C:cytosol"/>
    <property type="evidence" value="ECO:0007669"/>
    <property type="project" value="TreeGrafter"/>
</dbReference>
<dbReference type="SUPFAM" id="SSF50729">
    <property type="entry name" value="PH domain-like"/>
    <property type="match status" value="1"/>
</dbReference>
<evidence type="ECO:0000259" key="7">
    <source>
        <dbReference type="PROSITE" id="PS50003"/>
    </source>
</evidence>
<evidence type="ECO:0000256" key="3">
    <source>
        <dbReference type="ARBA" id="ARBA00022490"/>
    </source>
</evidence>
<sequence length="243" mass="28569">MALVKSGWLWRQSSILRRWKRNWFVLYLDGSLVYYHDETQRDMDSRIHVKYSCRDVRAGRECRGISWFVQAEDPKSESRKENHSNSFPGPGPAWFEPLTSTKPWREPLREKNWQEQQRSNGIQPAGPERAAENRPSRPLVKLTLQEALAVHRPDFISRSGERVKHLKLVMEERRMQSVLQAERQELFNPPEKRKGYRNASHVLSDRGFLMREKRRTVPKSEMFQRSKRSSEGSGGAGKRKNIL</sequence>
<dbReference type="Pfam" id="PF15309">
    <property type="entry name" value="ALMS_motif"/>
    <property type="match status" value="1"/>
</dbReference>
<dbReference type="GO" id="GO:0005814">
    <property type="term" value="C:centriole"/>
    <property type="evidence" value="ECO:0007669"/>
    <property type="project" value="TreeGrafter"/>
</dbReference>
<keyword evidence="3" id="KW-0963">Cytoplasm</keyword>
<evidence type="ECO:0000313" key="9">
    <source>
        <dbReference type="Proteomes" id="UP000053872"/>
    </source>
</evidence>
<keyword evidence="9" id="KW-1185">Reference proteome</keyword>
<dbReference type="EMBL" id="AKCR02000045">
    <property type="protein sequence ID" value="PKK23981.1"/>
    <property type="molecule type" value="Genomic_DNA"/>
</dbReference>
<evidence type="ECO:0000256" key="2">
    <source>
        <dbReference type="ARBA" id="ARBA00004370"/>
    </source>
</evidence>
<keyword evidence="4" id="KW-0472">Membrane</keyword>
<dbReference type="GO" id="GO:0046599">
    <property type="term" value="P:regulation of centriole replication"/>
    <property type="evidence" value="ECO:0007669"/>
    <property type="project" value="TreeGrafter"/>
</dbReference>
<name>A0A2I0M2S7_COLLI</name>
<reference evidence="8 9" key="1">
    <citation type="journal article" date="2013" name="Science">
        <title>Genomic diversity and evolution of the head crest in the rock pigeon.</title>
        <authorList>
            <person name="Shapiro M.D."/>
            <person name="Kronenberg Z."/>
            <person name="Li C."/>
            <person name="Domyan E.T."/>
            <person name="Pan H."/>
            <person name="Campbell M."/>
            <person name="Tan H."/>
            <person name="Huff C.D."/>
            <person name="Hu H."/>
            <person name="Vickrey A.I."/>
            <person name="Nielsen S.C."/>
            <person name="Stringham S.A."/>
            <person name="Hu H."/>
            <person name="Willerslev E."/>
            <person name="Gilbert M.T."/>
            <person name="Yandell M."/>
            <person name="Zhang G."/>
            <person name="Wang J."/>
        </authorList>
    </citation>
    <scope>NUCLEOTIDE SEQUENCE [LARGE SCALE GENOMIC DNA]</scope>
    <source>
        <tissue evidence="8">Blood</tissue>
    </source>
</reference>
<dbReference type="Pfam" id="PF00169">
    <property type="entry name" value="PH"/>
    <property type="match status" value="1"/>
</dbReference>
<evidence type="ECO:0000256" key="6">
    <source>
        <dbReference type="SAM" id="MobiDB-lite"/>
    </source>
</evidence>
<dbReference type="InterPro" id="IPR029299">
    <property type="entry name" value="ALMS_motif"/>
</dbReference>
<feature type="region of interest" description="Disordered" evidence="6">
    <location>
        <begin position="73"/>
        <end position="98"/>
    </location>
</feature>
<dbReference type="InterPro" id="IPR001849">
    <property type="entry name" value="PH_domain"/>
</dbReference>
<dbReference type="InterPro" id="IPR011993">
    <property type="entry name" value="PH-like_dom_sf"/>
</dbReference>
<proteinExistence type="predicted"/>
<feature type="compositionally biased region" description="Basic and acidic residues" evidence="6">
    <location>
        <begin position="73"/>
        <end position="83"/>
    </location>
</feature>
<dbReference type="InParanoid" id="A0A2I0M2S7"/>
<dbReference type="PANTHER" id="PTHR21553:SF22">
    <property type="entry name" value="CENTROSOME-ASSOCIATED PROTEIN ALMS1"/>
    <property type="match status" value="1"/>
</dbReference>
<comment type="subcellular location">
    <subcellularLocation>
        <location evidence="1">Cytoplasm</location>
        <location evidence="1">Cytoskeleton</location>
        <location evidence="1">Microtubule organizing center</location>
        <location evidence="1">Centrosome</location>
    </subcellularLocation>
    <subcellularLocation>
        <location evidence="2">Membrane</location>
    </subcellularLocation>
</comment>
<keyword evidence="5" id="KW-0206">Cytoskeleton</keyword>
<dbReference type="FunFam" id="2.30.29.30:FF:000073">
    <property type="entry name" value="Pleckstrin homology domain-containing family B member 2"/>
    <property type="match status" value="1"/>
</dbReference>
<accession>A0A2I0M2S7</accession>
<feature type="region of interest" description="Disordered" evidence="6">
    <location>
        <begin position="207"/>
        <end position="243"/>
    </location>
</feature>
<dbReference type="GO" id="GO:0008017">
    <property type="term" value="F:microtubule binding"/>
    <property type="evidence" value="ECO:0007669"/>
    <property type="project" value="TreeGrafter"/>
</dbReference>
<feature type="region of interest" description="Disordered" evidence="6">
    <location>
        <begin position="111"/>
        <end position="136"/>
    </location>
</feature>
<evidence type="ECO:0000256" key="4">
    <source>
        <dbReference type="ARBA" id="ARBA00023136"/>
    </source>
</evidence>
<dbReference type="PROSITE" id="PS50003">
    <property type="entry name" value="PH_DOMAIN"/>
    <property type="match status" value="1"/>
</dbReference>
<dbReference type="STRING" id="8932.A0A2I0M2S7"/>
<dbReference type="GO" id="GO:0005813">
    <property type="term" value="C:centrosome"/>
    <property type="evidence" value="ECO:0007669"/>
    <property type="project" value="UniProtKB-SubCell"/>
</dbReference>
<dbReference type="AlphaFoldDB" id="A0A2I0M2S7"/>
<evidence type="ECO:0000256" key="5">
    <source>
        <dbReference type="ARBA" id="ARBA00023212"/>
    </source>
</evidence>
<protein>
    <submittedName>
        <fullName evidence="8">Pleckstrin homology domain containing, family B (Evectins) member 1</fullName>
    </submittedName>
</protein>